<evidence type="ECO:0000313" key="4">
    <source>
        <dbReference type="EMBL" id="THG90714.1"/>
    </source>
</evidence>
<reference evidence="3 5" key="1">
    <citation type="journal article" date="2014" name="Genome Announc.">
        <title>Draft Genome Sequence of Bacillus alcalophilus AV1934, a Classic Alkaliphile Isolated from Human Feces in 1934.</title>
        <authorList>
            <person name="Attie O."/>
            <person name="Jayaprakash A."/>
            <person name="Shah H."/>
            <person name="Paulsen I.T."/>
            <person name="Morino M."/>
            <person name="Takahashi Y."/>
            <person name="Narumi I."/>
            <person name="Sachidanandam R."/>
            <person name="Satoh K."/>
            <person name="Ito M."/>
            <person name="Krulwich T.A."/>
        </authorList>
    </citation>
    <scope>NUCLEOTIDE SEQUENCE [LARGE SCALE GENOMIC DNA]</scope>
    <source>
        <strain evidence="3 5">AV1934</strain>
    </source>
</reference>
<dbReference type="InterPro" id="IPR029410">
    <property type="entry name" value="CAP_assoc"/>
</dbReference>
<comment type="caution">
    <text evidence="3">The sequence shown here is derived from an EMBL/GenBank/DDBJ whole genome shotgun (WGS) entry which is preliminary data.</text>
</comment>
<sequence length="365" mass="42769">MRKKNLIIVVFVFLFACVAVFEYMYQDKLTEWFPERELLPNTSDEGEELLDEELIEEHEEQKEELASEELDHDDLIIGKTMDEVIEDFGEPDRTDLSAYGYEWLIYAKSDSSYFQIGMEDGKVVTAYFIGDMLEELPYELLDTYDEMNENYHFDEQVSANSTYGQFQFELSPEDKKNRPLIQYADGVWLQIYFDQFTNQLSSLRVLNEDILVRQRPYSVSYRGRLPEPIERSAEEQERIERGEEQQIFDVTNVMRTRHQLEAFVWDQEIAEVAVKHSEDMQKHQFFSHVSPNTGDLSARIQEGGLRPRLAGENIAAHYVDGVAAVEGWLNSEGHRVNLLHEEFTHLGVGVYEDYYTQNFMTPWLP</sequence>
<dbReference type="RefSeq" id="WP_003321075.1">
    <property type="nucleotide sequence ID" value="NZ_ALPT02000004.1"/>
</dbReference>
<dbReference type="SUPFAM" id="SSF55797">
    <property type="entry name" value="PR-1-like"/>
    <property type="match status" value="1"/>
</dbReference>
<organism evidence="3 5">
    <name type="scientific">Alkalihalobacillus alcalophilus ATCC 27647 = CGMCC 1.3604</name>
    <dbReference type="NCBI Taxonomy" id="1218173"/>
    <lineage>
        <taxon>Bacteria</taxon>
        <taxon>Bacillati</taxon>
        <taxon>Bacillota</taxon>
        <taxon>Bacilli</taxon>
        <taxon>Bacillales</taxon>
        <taxon>Bacillaceae</taxon>
        <taxon>Alkalihalobacillus</taxon>
    </lineage>
</organism>
<evidence type="ECO:0000259" key="2">
    <source>
        <dbReference type="Pfam" id="PF14504"/>
    </source>
</evidence>
<dbReference type="InterPro" id="IPR035940">
    <property type="entry name" value="CAP_sf"/>
</dbReference>
<dbReference type="PROSITE" id="PS51257">
    <property type="entry name" value="PROKAR_LIPOPROTEIN"/>
    <property type="match status" value="1"/>
</dbReference>
<feature type="domain" description="CAP-associated" evidence="2">
    <location>
        <begin position="77"/>
        <end position="217"/>
    </location>
</feature>
<dbReference type="Proteomes" id="UP000002754">
    <property type="component" value="Unassembled WGS sequence"/>
</dbReference>
<evidence type="ECO:0000259" key="1">
    <source>
        <dbReference type="Pfam" id="PF00188"/>
    </source>
</evidence>
<reference evidence="4 6" key="2">
    <citation type="submission" date="2014-01" db="EMBL/GenBank/DDBJ databases">
        <title>Draft genome sequencing of Bacillus alcalophilus CGMCC 1.3604.</title>
        <authorList>
            <person name="Yang J."/>
            <person name="Diao L."/>
            <person name="Yang S."/>
        </authorList>
    </citation>
    <scope>NUCLEOTIDE SEQUENCE [LARGE SCALE GENOMIC DNA]</scope>
    <source>
        <strain evidence="4 6">CGMCC 1.3604</strain>
    </source>
</reference>
<dbReference type="Pfam" id="PF00188">
    <property type="entry name" value="CAP"/>
    <property type="match status" value="1"/>
</dbReference>
<evidence type="ECO:0000313" key="3">
    <source>
        <dbReference type="EMBL" id="KGA98830.1"/>
    </source>
</evidence>
<keyword evidence="5" id="KW-1185">Reference proteome</keyword>
<dbReference type="STRING" id="1218173.BALCAV_0201775"/>
<dbReference type="Proteomes" id="UP000297014">
    <property type="component" value="Unassembled WGS sequence"/>
</dbReference>
<name>A0A094XJA7_ALKAL</name>
<dbReference type="EMBL" id="ALPT02000004">
    <property type="protein sequence ID" value="KGA98830.1"/>
    <property type="molecule type" value="Genomic_DNA"/>
</dbReference>
<evidence type="ECO:0000313" key="5">
    <source>
        <dbReference type="Proteomes" id="UP000002754"/>
    </source>
</evidence>
<feature type="domain" description="SCP" evidence="1">
    <location>
        <begin position="249"/>
        <end position="358"/>
    </location>
</feature>
<protein>
    <submittedName>
        <fullName evidence="3">Uncharacterized protein</fullName>
    </submittedName>
</protein>
<dbReference type="PANTHER" id="PTHR31157">
    <property type="entry name" value="SCP DOMAIN-CONTAINING PROTEIN"/>
    <property type="match status" value="1"/>
</dbReference>
<gene>
    <name evidence="4" type="ORF">AJ85_09085</name>
    <name evidence="3" type="ORF">BALCAV_0201775</name>
</gene>
<dbReference type="PANTHER" id="PTHR31157:SF26">
    <property type="entry name" value="SCP-LIKE EXTRACELLULAR PROTEIN"/>
    <property type="match status" value="1"/>
</dbReference>
<dbReference type="EMBL" id="JALP01000123">
    <property type="protein sequence ID" value="THG90714.1"/>
    <property type="molecule type" value="Genomic_DNA"/>
</dbReference>
<proteinExistence type="predicted"/>
<dbReference type="AlphaFoldDB" id="A0A094XJA7"/>
<dbReference type="Pfam" id="PF14504">
    <property type="entry name" value="CAP_assoc_N"/>
    <property type="match status" value="1"/>
</dbReference>
<dbReference type="Gene3D" id="3.40.33.10">
    <property type="entry name" value="CAP"/>
    <property type="match status" value="1"/>
</dbReference>
<evidence type="ECO:0000313" key="6">
    <source>
        <dbReference type="Proteomes" id="UP000297014"/>
    </source>
</evidence>
<dbReference type="InterPro" id="IPR014044">
    <property type="entry name" value="CAP_dom"/>
</dbReference>
<dbReference type="CDD" id="cd05379">
    <property type="entry name" value="CAP_bacterial"/>
    <property type="match status" value="1"/>
</dbReference>
<dbReference type="eggNOG" id="COG2340">
    <property type="taxonomic scope" value="Bacteria"/>
</dbReference>
<accession>A0A094XJA7</accession>